<dbReference type="EMBL" id="CP002629">
    <property type="protein sequence ID" value="AEB09542.1"/>
    <property type="molecule type" value="Genomic_DNA"/>
</dbReference>
<reference evidence="1 2" key="1">
    <citation type="journal article" date="2011" name="Stand. Genomic Sci.">
        <title>Complete genome sequence of the acetate-degrading sulfate reducer Desulfobacca acetoxidans type strain (ASRB2).</title>
        <authorList>
            <person name="Goker M."/>
            <person name="Teshima H."/>
            <person name="Lapidus A."/>
            <person name="Nolan M."/>
            <person name="Lucas S."/>
            <person name="Hammon N."/>
            <person name="Deshpande S."/>
            <person name="Cheng J.F."/>
            <person name="Tapia R."/>
            <person name="Han C."/>
            <person name="Goodwin L."/>
            <person name="Pitluck S."/>
            <person name="Huntemann M."/>
            <person name="Liolios K."/>
            <person name="Ivanova N."/>
            <person name="Pagani I."/>
            <person name="Mavromatis K."/>
            <person name="Ovchinikova G."/>
            <person name="Pati A."/>
            <person name="Chen A."/>
            <person name="Palaniappan K."/>
            <person name="Land M."/>
            <person name="Hauser L."/>
            <person name="Brambilla E.M."/>
            <person name="Rohde M."/>
            <person name="Spring S."/>
            <person name="Detter J.C."/>
            <person name="Woyke T."/>
            <person name="Bristow J."/>
            <person name="Eisen J.A."/>
            <person name="Markowitz V."/>
            <person name="Hugenholtz P."/>
            <person name="Kyrpides N.C."/>
            <person name="Klenk H.P."/>
        </authorList>
    </citation>
    <scope>NUCLEOTIDE SEQUENCE [LARGE SCALE GENOMIC DNA]</scope>
    <source>
        <strain evidence="2">ATCC 700848 / DSM 11109 / ASRB2</strain>
    </source>
</reference>
<dbReference type="KEGG" id="dao:Desac_1698"/>
<dbReference type="HOGENOM" id="CLU_3151999_0_0_7"/>
<organism evidence="1 2">
    <name type="scientific">Desulfobacca acetoxidans (strain ATCC 700848 / DSM 11109 / ASRB2)</name>
    <dbReference type="NCBI Taxonomy" id="880072"/>
    <lineage>
        <taxon>Bacteria</taxon>
        <taxon>Pseudomonadati</taxon>
        <taxon>Thermodesulfobacteriota</taxon>
        <taxon>Desulfobaccia</taxon>
        <taxon>Desulfobaccales</taxon>
        <taxon>Desulfobaccaceae</taxon>
        <taxon>Desulfobacca</taxon>
    </lineage>
</organism>
<dbReference type="AlphaFoldDB" id="F2NCW8"/>
<reference evidence="2" key="2">
    <citation type="submission" date="2011-03" db="EMBL/GenBank/DDBJ databases">
        <title>The complete genome of Desulfobacca acetoxidans DSM 11109.</title>
        <authorList>
            <consortium name="US DOE Joint Genome Institute (JGI-PGF)"/>
            <person name="Lucas S."/>
            <person name="Copeland A."/>
            <person name="Lapidus A."/>
            <person name="Bruce D."/>
            <person name="Goodwin L."/>
            <person name="Pitluck S."/>
            <person name="Peters L."/>
            <person name="Kyrpides N."/>
            <person name="Mavromatis K."/>
            <person name="Ivanova N."/>
            <person name="Ovchinnikova G."/>
            <person name="Teshima H."/>
            <person name="Detter J.C."/>
            <person name="Han C."/>
            <person name="Land M."/>
            <person name="Hauser L."/>
            <person name="Markowitz V."/>
            <person name="Cheng J.-F."/>
            <person name="Hugenholtz P."/>
            <person name="Woyke T."/>
            <person name="Wu D."/>
            <person name="Spring S."/>
            <person name="Schueler E."/>
            <person name="Brambilla E."/>
            <person name="Klenk H.-P."/>
            <person name="Eisen J.A."/>
        </authorList>
    </citation>
    <scope>NUCLEOTIDE SEQUENCE [LARGE SCALE GENOMIC DNA]</scope>
    <source>
        <strain evidence="2">ATCC 700848 / DSM 11109 / ASRB2</strain>
    </source>
</reference>
<keyword evidence="2" id="KW-1185">Reference proteome</keyword>
<accession>F2NCW8</accession>
<dbReference type="Proteomes" id="UP000000483">
    <property type="component" value="Chromosome"/>
</dbReference>
<gene>
    <name evidence="1" type="ordered locus">Desac_1698</name>
</gene>
<dbReference type="RefSeq" id="WP_013706652.1">
    <property type="nucleotide sequence ID" value="NC_015388.1"/>
</dbReference>
<name>F2NCW8_DESAR</name>
<evidence type="ECO:0000313" key="1">
    <source>
        <dbReference type="EMBL" id="AEB09542.1"/>
    </source>
</evidence>
<protein>
    <submittedName>
        <fullName evidence="1">Uncharacterized protein</fullName>
    </submittedName>
</protein>
<evidence type="ECO:0000313" key="2">
    <source>
        <dbReference type="Proteomes" id="UP000000483"/>
    </source>
</evidence>
<proteinExistence type="predicted"/>
<sequence length="48" mass="5617">MKFSLVLSQDAKKDLAKLDKRTLGRLNRRFMVVNPERTLKEKGANENR</sequence>